<keyword evidence="3" id="KW-0804">Transcription</keyword>
<dbReference type="InterPro" id="IPR001647">
    <property type="entry name" value="HTH_TetR"/>
</dbReference>
<proteinExistence type="predicted"/>
<evidence type="ECO:0000256" key="1">
    <source>
        <dbReference type="ARBA" id="ARBA00023015"/>
    </source>
</evidence>
<keyword evidence="7" id="KW-1185">Reference proteome</keyword>
<dbReference type="Gene3D" id="1.10.357.10">
    <property type="entry name" value="Tetracycline Repressor, domain 2"/>
    <property type="match status" value="1"/>
</dbReference>
<evidence type="ECO:0000313" key="6">
    <source>
        <dbReference type="EMBL" id="GAA5141370.1"/>
    </source>
</evidence>
<evidence type="ECO:0000256" key="4">
    <source>
        <dbReference type="PROSITE-ProRule" id="PRU00335"/>
    </source>
</evidence>
<dbReference type="SUPFAM" id="SSF46689">
    <property type="entry name" value="Homeodomain-like"/>
    <property type="match status" value="1"/>
</dbReference>
<evidence type="ECO:0000256" key="3">
    <source>
        <dbReference type="ARBA" id="ARBA00023163"/>
    </source>
</evidence>
<accession>A0ABP9PAW3</accession>
<organism evidence="6 7">
    <name type="scientific">Pseudonocardia adelaidensis</name>
    <dbReference type="NCBI Taxonomy" id="648754"/>
    <lineage>
        <taxon>Bacteria</taxon>
        <taxon>Bacillati</taxon>
        <taxon>Actinomycetota</taxon>
        <taxon>Actinomycetes</taxon>
        <taxon>Pseudonocardiales</taxon>
        <taxon>Pseudonocardiaceae</taxon>
        <taxon>Pseudonocardia</taxon>
    </lineage>
</organism>
<dbReference type="RefSeq" id="WP_345612969.1">
    <property type="nucleotide sequence ID" value="NZ_BAABJO010000053.1"/>
</dbReference>
<dbReference type="EMBL" id="BAABJO010000053">
    <property type="protein sequence ID" value="GAA5141370.1"/>
    <property type="molecule type" value="Genomic_DNA"/>
</dbReference>
<reference evidence="7" key="1">
    <citation type="journal article" date="2019" name="Int. J. Syst. Evol. Microbiol.">
        <title>The Global Catalogue of Microorganisms (GCM) 10K type strain sequencing project: providing services to taxonomists for standard genome sequencing and annotation.</title>
        <authorList>
            <consortium name="The Broad Institute Genomics Platform"/>
            <consortium name="The Broad Institute Genome Sequencing Center for Infectious Disease"/>
            <person name="Wu L."/>
            <person name="Ma J."/>
        </authorList>
    </citation>
    <scope>NUCLEOTIDE SEQUENCE [LARGE SCALE GENOMIC DNA]</scope>
    <source>
        <strain evidence="7">JCM 18302</strain>
    </source>
</reference>
<gene>
    <name evidence="6" type="ORF">GCM10023320_80320</name>
</gene>
<keyword evidence="1" id="KW-0805">Transcription regulation</keyword>
<comment type="caution">
    <text evidence="6">The sequence shown here is derived from an EMBL/GenBank/DDBJ whole genome shotgun (WGS) entry which is preliminary data.</text>
</comment>
<protein>
    <submittedName>
        <fullName evidence="6">TetR/AcrR family transcriptional regulator</fullName>
    </submittedName>
</protein>
<dbReference type="InterPro" id="IPR009057">
    <property type="entry name" value="Homeodomain-like_sf"/>
</dbReference>
<evidence type="ECO:0000256" key="2">
    <source>
        <dbReference type="ARBA" id="ARBA00023125"/>
    </source>
</evidence>
<dbReference type="Pfam" id="PF00440">
    <property type="entry name" value="TetR_N"/>
    <property type="match status" value="1"/>
</dbReference>
<dbReference type="PANTHER" id="PTHR47506:SF1">
    <property type="entry name" value="HTH-TYPE TRANSCRIPTIONAL REGULATOR YJDC"/>
    <property type="match status" value="1"/>
</dbReference>
<sequence length="191" mass="20721">MARAGTATRRSSAETREHVLEVAHELFYWQGIRAVGVDRVAAEAGVAPTTLYRLWASKDDLVAAYVERADHAYREWFDSALGDGSPRERILSLFDELAVQTQPDRCRGCPFQMALTEFPDPEVAAHRNAAANKAWVRARLGELTADMPGHDALADQLALLIEGVYASAQALGAEGPARNARALAEALLPPG</sequence>
<feature type="domain" description="HTH tetR-type" evidence="5">
    <location>
        <begin position="13"/>
        <end position="73"/>
    </location>
</feature>
<feature type="DNA-binding region" description="H-T-H motif" evidence="4">
    <location>
        <begin position="36"/>
        <end position="55"/>
    </location>
</feature>
<keyword evidence="2 4" id="KW-0238">DNA-binding</keyword>
<evidence type="ECO:0000259" key="5">
    <source>
        <dbReference type="PROSITE" id="PS50977"/>
    </source>
</evidence>
<evidence type="ECO:0000313" key="7">
    <source>
        <dbReference type="Proteomes" id="UP001500804"/>
    </source>
</evidence>
<dbReference type="PRINTS" id="PR00455">
    <property type="entry name" value="HTHTETR"/>
</dbReference>
<dbReference type="PROSITE" id="PS50977">
    <property type="entry name" value="HTH_TETR_2"/>
    <property type="match status" value="1"/>
</dbReference>
<dbReference type="PANTHER" id="PTHR47506">
    <property type="entry name" value="TRANSCRIPTIONAL REGULATORY PROTEIN"/>
    <property type="match status" value="1"/>
</dbReference>
<dbReference type="Proteomes" id="UP001500804">
    <property type="component" value="Unassembled WGS sequence"/>
</dbReference>
<dbReference type="InterPro" id="IPR036271">
    <property type="entry name" value="Tet_transcr_reg_TetR-rel_C_sf"/>
</dbReference>
<name>A0ABP9PAW3_9PSEU</name>
<dbReference type="SUPFAM" id="SSF48498">
    <property type="entry name" value="Tetracyclin repressor-like, C-terminal domain"/>
    <property type="match status" value="1"/>
</dbReference>